<comment type="caution">
    <text evidence="10">The sequence shown here is derived from an EMBL/GenBank/DDBJ whole genome shotgun (WGS) entry which is preliminary data.</text>
</comment>
<proteinExistence type="inferred from homology"/>
<dbReference type="OrthoDB" id="2019149at2759"/>
<dbReference type="InterPro" id="IPR006501">
    <property type="entry name" value="Pectinesterase_inhib_dom"/>
</dbReference>
<evidence type="ECO:0000256" key="3">
    <source>
        <dbReference type="ARBA" id="ARBA00007786"/>
    </source>
</evidence>
<dbReference type="AlphaFoldDB" id="A0A6A2ZC53"/>
<feature type="region of interest" description="Disordered" evidence="8">
    <location>
        <begin position="171"/>
        <end position="193"/>
    </location>
</feature>
<dbReference type="CDD" id="cd15799">
    <property type="entry name" value="PMEI-like_4"/>
    <property type="match status" value="1"/>
</dbReference>
<evidence type="ECO:0000256" key="5">
    <source>
        <dbReference type="ARBA" id="ARBA00023085"/>
    </source>
</evidence>
<comment type="similarity">
    <text evidence="2">In the N-terminal section; belongs to the PMEI family.</text>
</comment>
<sequence length="529" mass="57901">MPNLPSPSFSLQVLFVALCFCACSHAGSSRSGNDFFGAECLAVPAAEFAGSLRTTIDAVRKVTPIVSRFGNLFGDFRLSNAISDCLDLLDFSADQLSWSLSASQNPTGNKHNSTGDVSSDLRTWLSAAMANQQTCMEGFDGTNGIAKTVVSVSLNQVTSLVSNLLTMVHPGPSSKSNEAAVSATNRGRGSARNTRFPTWYKREDRRLLQANGVTADVVVAADGTGNFTTIMDAVMAAPDYSMNRFVIYVKKGMYKENVEIKKKKWNLVMIGDGMDVTVVSGNRSFIDGWTTFRSATFAVSGRGFLARDITFENTAGPEKHQAVALRSDSDLSVFFRCAIRGYQDSLYTHTMRQFFRDCKITGTVDFIFGDAVVVFQNCQILAKQGLPNQKNTITAQGRKDPNQPTGFSIQFCNITADTDLLPNVNSTATYLGRPWKLYSRTVIMKSHIGSSIRPQGWLEWNQDFALDTLYYAEFMNFGPGADLRSRVQWPGYHALNNSAQAGNFTVAQFIEGDLWLPSTGVTYTAGLVV</sequence>
<comment type="similarity">
    <text evidence="3">In the C-terminal section; belongs to the pectinesterase family.</text>
</comment>
<dbReference type="Pfam" id="PF04043">
    <property type="entry name" value="PMEI"/>
    <property type="match status" value="1"/>
</dbReference>
<evidence type="ECO:0000313" key="10">
    <source>
        <dbReference type="EMBL" id="KAE8689173.1"/>
    </source>
</evidence>
<dbReference type="Pfam" id="PF01095">
    <property type="entry name" value="Pectinesterase"/>
    <property type="match status" value="1"/>
</dbReference>
<dbReference type="SMART" id="SM00856">
    <property type="entry name" value="PMEI"/>
    <property type="match status" value="1"/>
</dbReference>
<dbReference type="PROSITE" id="PS00503">
    <property type="entry name" value="PECTINESTERASE_2"/>
    <property type="match status" value="1"/>
</dbReference>
<keyword evidence="5 7" id="KW-0063">Aspartyl esterase</keyword>
<protein>
    <recommendedName>
        <fullName evidence="7">Pectinesterase</fullName>
        <ecNumber evidence="7">3.1.1.11</ecNumber>
    </recommendedName>
</protein>
<evidence type="ECO:0000259" key="9">
    <source>
        <dbReference type="SMART" id="SM00856"/>
    </source>
</evidence>
<accession>A0A6A2ZC53</accession>
<dbReference type="SUPFAM" id="SSF51126">
    <property type="entry name" value="Pectin lyase-like"/>
    <property type="match status" value="1"/>
</dbReference>
<dbReference type="Proteomes" id="UP000436088">
    <property type="component" value="Unassembled WGS sequence"/>
</dbReference>
<evidence type="ECO:0000256" key="2">
    <source>
        <dbReference type="ARBA" id="ARBA00006027"/>
    </source>
</evidence>
<evidence type="ECO:0000256" key="1">
    <source>
        <dbReference type="ARBA" id="ARBA00005184"/>
    </source>
</evidence>
<evidence type="ECO:0000313" key="11">
    <source>
        <dbReference type="Proteomes" id="UP000436088"/>
    </source>
</evidence>
<name>A0A6A2ZC53_HIBSY</name>
<dbReference type="Gene3D" id="1.20.140.40">
    <property type="entry name" value="Invertase/pectin methylesterase inhibitor family protein"/>
    <property type="match status" value="1"/>
</dbReference>
<dbReference type="InterPro" id="IPR012334">
    <property type="entry name" value="Pectin_lyas_fold"/>
</dbReference>
<dbReference type="EMBL" id="VEPZ02001172">
    <property type="protein sequence ID" value="KAE8689173.1"/>
    <property type="molecule type" value="Genomic_DNA"/>
</dbReference>
<dbReference type="GO" id="GO:0004857">
    <property type="term" value="F:enzyme inhibitor activity"/>
    <property type="evidence" value="ECO:0007669"/>
    <property type="project" value="InterPro"/>
</dbReference>
<comment type="catalytic activity">
    <reaction evidence="7">
        <text>[(1-&gt;4)-alpha-D-galacturonosyl methyl ester](n) + n H2O = [(1-&gt;4)-alpha-D-galacturonosyl](n) + n methanol + n H(+)</text>
        <dbReference type="Rhea" id="RHEA:22380"/>
        <dbReference type="Rhea" id="RHEA-COMP:14570"/>
        <dbReference type="Rhea" id="RHEA-COMP:14573"/>
        <dbReference type="ChEBI" id="CHEBI:15377"/>
        <dbReference type="ChEBI" id="CHEBI:15378"/>
        <dbReference type="ChEBI" id="CHEBI:17790"/>
        <dbReference type="ChEBI" id="CHEBI:140522"/>
        <dbReference type="ChEBI" id="CHEBI:140523"/>
        <dbReference type="EC" id="3.1.1.11"/>
    </reaction>
</comment>
<dbReference type="InterPro" id="IPR000070">
    <property type="entry name" value="Pectinesterase_cat"/>
</dbReference>
<gene>
    <name evidence="10" type="ORF">F3Y22_tig00110940pilonHSYRG00066</name>
</gene>
<comment type="pathway">
    <text evidence="1 7">Glycan metabolism; pectin degradation; 2-dehydro-3-deoxy-D-gluconate from pectin: step 1/5.</text>
</comment>
<feature type="chain" id="PRO_5025712838" description="Pectinesterase" evidence="7">
    <location>
        <begin position="27"/>
        <end position="529"/>
    </location>
</feature>
<dbReference type="Gene3D" id="2.160.20.10">
    <property type="entry name" value="Single-stranded right-handed beta-helix, Pectin lyase-like"/>
    <property type="match status" value="1"/>
</dbReference>
<evidence type="ECO:0000256" key="6">
    <source>
        <dbReference type="PROSITE-ProRule" id="PRU10040"/>
    </source>
</evidence>
<evidence type="ECO:0000256" key="8">
    <source>
        <dbReference type="SAM" id="MobiDB-lite"/>
    </source>
</evidence>
<evidence type="ECO:0000256" key="7">
    <source>
        <dbReference type="RuleBase" id="RU000589"/>
    </source>
</evidence>
<dbReference type="InterPro" id="IPR035513">
    <property type="entry name" value="Invertase/methylesterase_inhib"/>
</dbReference>
<keyword evidence="11" id="KW-1185">Reference proteome</keyword>
<dbReference type="PANTHER" id="PTHR31707">
    <property type="entry name" value="PECTINESTERASE"/>
    <property type="match status" value="1"/>
</dbReference>
<dbReference type="GO" id="GO:0030599">
    <property type="term" value="F:pectinesterase activity"/>
    <property type="evidence" value="ECO:0007669"/>
    <property type="project" value="UniProtKB-UniRule"/>
</dbReference>
<keyword evidence="7" id="KW-0732">Signal</keyword>
<organism evidence="10 11">
    <name type="scientific">Hibiscus syriacus</name>
    <name type="common">Rose of Sharon</name>
    <dbReference type="NCBI Taxonomy" id="106335"/>
    <lineage>
        <taxon>Eukaryota</taxon>
        <taxon>Viridiplantae</taxon>
        <taxon>Streptophyta</taxon>
        <taxon>Embryophyta</taxon>
        <taxon>Tracheophyta</taxon>
        <taxon>Spermatophyta</taxon>
        <taxon>Magnoliopsida</taxon>
        <taxon>eudicotyledons</taxon>
        <taxon>Gunneridae</taxon>
        <taxon>Pentapetalae</taxon>
        <taxon>rosids</taxon>
        <taxon>malvids</taxon>
        <taxon>Malvales</taxon>
        <taxon>Malvaceae</taxon>
        <taxon>Malvoideae</taxon>
        <taxon>Hibiscus</taxon>
    </lineage>
</organism>
<feature type="compositionally biased region" description="Polar residues" evidence="8">
    <location>
        <begin position="173"/>
        <end position="193"/>
    </location>
</feature>
<keyword evidence="4 7" id="KW-0378">Hydrolase</keyword>
<dbReference type="GO" id="GO:0042545">
    <property type="term" value="P:cell wall modification"/>
    <property type="evidence" value="ECO:0007669"/>
    <property type="project" value="UniProtKB-UniRule"/>
</dbReference>
<dbReference type="InterPro" id="IPR011050">
    <property type="entry name" value="Pectin_lyase_fold/virulence"/>
</dbReference>
<dbReference type="EC" id="3.1.1.11" evidence="7"/>
<feature type="active site" evidence="6">
    <location>
        <position position="365"/>
    </location>
</feature>
<dbReference type="FunFam" id="2.160.20.10:FF:000001">
    <property type="entry name" value="Pectinesterase"/>
    <property type="match status" value="1"/>
</dbReference>
<evidence type="ECO:0000256" key="4">
    <source>
        <dbReference type="ARBA" id="ARBA00022801"/>
    </source>
</evidence>
<dbReference type="UniPathway" id="UPA00545">
    <property type="reaction ID" value="UER00823"/>
</dbReference>
<feature type="domain" description="Pectinesterase inhibitor" evidence="9">
    <location>
        <begin position="31"/>
        <end position="167"/>
    </location>
</feature>
<dbReference type="SUPFAM" id="SSF101148">
    <property type="entry name" value="Plant invertase/pectin methylesterase inhibitor"/>
    <property type="match status" value="1"/>
</dbReference>
<dbReference type="GO" id="GO:0045490">
    <property type="term" value="P:pectin catabolic process"/>
    <property type="evidence" value="ECO:0007669"/>
    <property type="project" value="UniProtKB-UniRule"/>
</dbReference>
<feature type="signal peptide" evidence="7">
    <location>
        <begin position="1"/>
        <end position="26"/>
    </location>
</feature>
<reference evidence="10" key="1">
    <citation type="submission" date="2019-09" db="EMBL/GenBank/DDBJ databases">
        <title>Draft genome information of white flower Hibiscus syriacus.</title>
        <authorList>
            <person name="Kim Y.-M."/>
        </authorList>
    </citation>
    <scope>NUCLEOTIDE SEQUENCE [LARGE SCALE GENOMIC DNA]</scope>
    <source>
        <strain evidence="10">YM2019G1</strain>
    </source>
</reference>
<dbReference type="InterPro" id="IPR033131">
    <property type="entry name" value="Pectinesterase_Asp_AS"/>
</dbReference>